<dbReference type="KEGG" id="euz:DVS28_a3364"/>
<dbReference type="InterPro" id="IPR023828">
    <property type="entry name" value="Peptidase_S8_Ser-AS"/>
</dbReference>
<dbReference type="AlphaFoldDB" id="A0A346Y0P2"/>
<dbReference type="InterPro" id="IPR036852">
    <property type="entry name" value="Peptidase_S8/S53_dom_sf"/>
</dbReference>
<dbReference type="InterPro" id="IPR015500">
    <property type="entry name" value="Peptidase_S8_subtilisin-rel"/>
</dbReference>
<feature type="chain" id="PRO_5016733667" evidence="7">
    <location>
        <begin position="24"/>
        <end position="399"/>
    </location>
</feature>
<feature type="signal peptide" evidence="7">
    <location>
        <begin position="1"/>
        <end position="23"/>
    </location>
</feature>
<dbReference type="SUPFAM" id="SSF52743">
    <property type="entry name" value="Subtilisin-like"/>
    <property type="match status" value="1"/>
</dbReference>
<keyword evidence="10" id="KW-1185">Reference proteome</keyword>
<dbReference type="Pfam" id="PF00082">
    <property type="entry name" value="Peptidase_S8"/>
    <property type="match status" value="1"/>
</dbReference>
<gene>
    <name evidence="9" type="ORF">DVS28_a3364</name>
</gene>
<evidence type="ECO:0000313" key="10">
    <source>
        <dbReference type="Proteomes" id="UP000264006"/>
    </source>
</evidence>
<evidence type="ECO:0000256" key="4">
    <source>
        <dbReference type="ARBA" id="ARBA00022825"/>
    </source>
</evidence>
<evidence type="ECO:0000256" key="7">
    <source>
        <dbReference type="SAM" id="SignalP"/>
    </source>
</evidence>
<keyword evidence="4 5" id="KW-0720">Serine protease</keyword>
<keyword evidence="3 5" id="KW-0378">Hydrolase</keyword>
<comment type="similarity">
    <text evidence="1 5">Belongs to the peptidase S8 family.</text>
</comment>
<dbReference type="InterPro" id="IPR050131">
    <property type="entry name" value="Peptidase_S8_subtilisin-like"/>
</dbReference>
<evidence type="ECO:0000259" key="8">
    <source>
        <dbReference type="Pfam" id="PF00082"/>
    </source>
</evidence>
<reference evidence="9 10" key="1">
    <citation type="submission" date="2018-09" db="EMBL/GenBank/DDBJ databases">
        <title>Complete genome sequence of Euzebya sp. DY32-46 isolated from seawater of Pacific Ocean.</title>
        <authorList>
            <person name="Xu L."/>
            <person name="Wu Y.-H."/>
            <person name="Xu X.-W."/>
        </authorList>
    </citation>
    <scope>NUCLEOTIDE SEQUENCE [LARGE SCALE GENOMIC DNA]</scope>
    <source>
        <strain evidence="9 10">DY32-46</strain>
    </source>
</reference>
<keyword evidence="7" id="KW-0732">Signal</keyword>
<accession>A0A346Y0P2</accession>
<protein>
    <submittedName>
        <fullName evidence="9">Peptidase S8 and S53, subtilisin, kexin, sedolisin</fullName>
    </submittedName>
</protein>
<dbReference type="GO" id="GO:0006508">
    <property type="term" value="P:proteolysis"/>
    <property type="evidence" value="ECO:0007669"/>
    <property type="project" value="UniProtKB-KW"/>
</dbReference>
<dbReference type="Proteomes" id="UP000264006">
    <property type="component" value="Chromosome"/>
</dbReference>
<feature type="active site" description="Charge relay system" evidence="5">
    <location>
        <position position="147"/>
    </location>
</feature>
<evidence type="ECO:0000256" key="6">
    <source>
        <dbReference type="SAM" id="MobiDB-lite"/>
    </source>
</evidence>
<proteinExistence type="inferred from homology"/>
<dbReference type="GO" id="GO:0004252">
    <property type="term" value="F:serine-type endopeptidase activity"/>
    <property type="evidence" value="ECO:0007669"/>
    <property type="project" value="UniProtKB-UniRule"/>
</dbReference>
<dbReference type="PRINTS" id="PR00723">
    <property type="entry name" value="SUBTILISIN"/>
</dbReference>
<feature type="active site" description="Charge relay system" evidence="5">
    <location>
        <position position="339"/>
    </location>
</feature>
<evidence type="ECO:0000256" key="1">
    <source>
        <dbReference type="ARBA" id="ARBA00011073"/>
    </source>
</evidence>
<dbReference type="PANTHER" id="PTHR43806:SF11">
    <property type="entry name" value="CEREVISIN-RELATED"/>
    <property type="match status" value="1"/>
</dbReference>
<evidence type="ECO:0000256" key="5">
    <source>
        <dbReference type="PROSITE-ProRule" id="PRU01240"/>
    </source>
</evidence>
<feature type="domain" description="Peptidase S8/S53" evidence="8">
    <location>
        <begin position="138"/>
        <end position="372"/>
    </location>
</feature>
<evidence type="ECO:0000256" key="3">
    <source>
        <dbReference type="ARBA" id="ARBA00022801"/>
    </source>
</evidence>
<organism evidence="9 10">
    <name type="scientific">Euzebya pacifica</name>
    <dbReference type="NCBI Taxonomy" id="1608957"/>
    <lineage>
        <taxon>Bacteria</taxon>
        <taxon>Bacillati</taxon>
        <taxon>Actinomycetota</taxon>
        <taxon>Nitriliruptoria</taxon>
        <taxon>Euzebyales</taxon>
    </lineage>
</organism>
<name>A0A346Y0P2_9ACTN</name>
<dbReference type="InterPro" id="IPR000209">
    <property type="entry name" value="Peptidase_S8/S53_dom"/>
</dbReference>
<evidence type="ECO:0000256" key="2">
    <source>
        <dbReference type="ARBA" id="ARBA00022670"/>
    </source>
</evidence>
<dbReference type="Gene3D" id="3.40.50.200">
    <property type="entry name" value="Peptidase S8/S53 domain"/>
    <property type="match status" value="1"/>
</dbReference>
<feature type="active site" description="Charge relay system" evidence="5">
    <location>
        <position position="194"/>
    </location>
</feature>
<dbReference type="EMBL" id="CP031165">
    <property type="protein sequence ID" value="AXV08039.1"/>
    <property type="molecule type" value="Genomic_DNA"/>
</dbReference>
<dbReference type="PROSITE" id="PS00138">
    <property type="entry name" value="SUBTILASE_SER"/>
    <property type="match status" value="1"/>
</dbReference>
<dbReference type="PANTHER" id="PTHR43806">
    <property type="entry name" value="PEPTIDASE S8"/>
    <property type="match status" value="1"/>
</dbReference>
<sequence>MKLLSAGLSTILLVPLLATGASAGEPGDIVARLGSGVDPAAIAAASDTTVVEPVLASRNVWRFRSDHDAHKAADKIKKQEGVAYAEEDITGSIPEAGGRMSGWNDGEARAVPSTEDDFRTQPAVGLLDLAAAHEQTHGAGVRVAVLDTGVDPSAVPFVTLDGGWDLVDDDPDPNEVANGVDDDGDGTVDEAHGHGTHITAIVDLAAPDVTVMPFRVLDAEGMGSSFLAAEAIWMALEQGADVINISFGAGEKSKVLEQAVKDAEDQQVVIVAAAGNTGTDEKHYPAEFDEVIATAALATDGTVLAGFSSRGGWVDISAPGEHIIAPVPGGGWASWSGTSMAAPFISGQAALLLALAPDMEAEDVWKALEEDALKVEDGGEGLVQLVASIGWVHEHYLEG</sequence>
<evidence type="ECO:0000313" key="9">
    <source>
        <dbReference type="EMBL" id="AXV08039.1"/>
    </source>
</evidence>
<feature type="region of interest" description="Disordered" evidence="6">
    <location>
        <begin position="93"/>
        <end position="116"/>
    </location>
</feature>
<dbReference type="PROSITE" id="PS51892">
    <property type="entry name" value="SUBTILASE"/>
    <property type="match status" value="1"/>
</dbReference>
<keyword evidence="2 5" id="KW-0645">Protease</keyword>